<evidence type="ECO:0000313" key="3">
    <source>
        <dbReference type="Proteomes" id="UP000008136"/>
    </source>
</evidence>
<name>F2KR38_ARCVS</name>
<keyword evidence="3" id="KW-1185">Reference proteome</keyword>
<dbReference type="Proteomes" id="UP000008136">
    <property type="component" value="Chromosome"/>
</dbReference>
<organism evidence="2 3">
    <name type="scientific">Archaeoglobus veneficus (strain DSM 11195 / SNP6)</name>
    <dbReference type="NCBI Taxonomy" id="693661"/>
    <lineage>
        <taxon>Archaea</taxon>
        <taxon>Methanobacteriati</taxon>
        <taxon>Methanobacteriota</taxon>
        <taxon>Archaeoglobi</taxon>
        <taxon>Archaeoglobales</taxon>
        <taxon>Archaeoglobaceae</taxon>
        <taxon>Archaeoglobus</taxon>
    </lineage>
</organism>
<dbReference type="STRING" id="693661.Arcve_0655"/>
<evidence type="ECO:0000313" key="2">
    <source>
        <dbReference type="EMBL" id="AEA46675.1"/>
    </source>
</evidence>
<gene>
    <name evidence="2" type="ordered locus">Arcve_0655</name>
</gene>
<dbReference type="RefSeq" id="WP_013683347.1">
    <property type="nucleotide sequence ID" value="NC_015320.1"/>
</dbReference>
<reference evidence="2 3" key="1">
    <citation type="submission" date="2011-03" db="EMBL/GenBank/DDBJ databases">
        <title>The complete genome of Archaeoglobus veneficus SNP6.</title>
        <authorList>
            <consortium name="US DOE Joint Genome Institute (JGI-PGF)"/>
            <person name="Lucas S."/>
            <person name="Copeland A."/>
            <person name="Lapidus A."/>
            <person name="Bruce D."/>
            <person name="Goodwin L."/>
            <person name="Pitluck S."/>
            <person name="Kyrpides N."/>
            <person name="Mavromatis K."/>
            <person name="Pagani I."/>
            <person name="Ivanova N."/>
            <person name="Mikhailova N."/>
            <person name="Lu M."/>
            <person name="Detter J.C."/>
            <person name="Tapia R."/>
            <person name="Han C."/>
            <person name="Land M."/>
            <person name="Hauser L."/>
            <person name="Markowitz V."/>
            <person name="Cheng J.-F."/>
            <person name="Hugenholtz P."/>
            <person name="Woyke T."/>
            <person name="Wu D."/>
            <person name="Spring S."/>
            <person name="Brambilla E."/>
            <person name="Klenk H.-P."/>
            <person name="Eisen J.A."/>
        </authorList>
    </citation>
    <scope>NUCLEOTIDE SEQUENCE [LARGE SCALE GENOMIC DNA]</scope>
    <source>
        <strain>SNP6</strain>
    </source>
</reference>
<feature type="region of interest" description="Disordered" evidence="1">
    <location>
        <begin position="1"/>
        <end position="31"/>
    </location>
</feature>
<dbReference type="EMBL" id="CP002588">
    <property type="protein sequence ID" value="AEA46675.1"/>
    <property type="molecule type" value="Genomic_DNA"/>
</dbReference>
<accession>F2KR38</accession>
<feature type="region of interest" description="Disordered" evidence="1">
    <location>
        <begin position="132"/>
        <end position="151"/>
    </location>
</feature>
<dbReference type="KEGG" id="ave:Arcve_0655"/>
<dbReference type="HOGENOM" id="CLU_1727148_0_0_2"/>
<protein>
    <submittedName>
        <fullName evidence="2">Uncharacterized protein</fullName>
    </submittedName>
</protein>
<evidence type="ECO:0000256" key="1">
    <source>
        <dbReference type="SAM" id="MobiDB-lite"/>
    </source>
</evidence>
<dbReference type="GeneID" id="10393753"/>
<sequence length="151" mass="16715">MGEDLTQEFIISGQQPQPGAEQLQPVEQAADQQEVRTEEALKPFAQVIDRGTAFLINRIITITGEKYEVEIKESDKVRPEEISEIGFGEAVVKVIDYYVPQLPADHPLLGLLAAGTMVGAIAYMKIEQVKARAKPKEENQEEHAGENRLSA</sequence>
<proteinExistence type="predicted"/>
<dbReference type="AlphaFoldDB" id="F2KR38"/>